<feature type="region of interest" description="Disordered" evidence="2">
    <location>
        <begin position="1"/>
        <end position="25"/>
    </location>
</feature>
<dbReference type="InterPro" id="IPR005754">
    <property type="entry name" value="Sortase"/>
</dbReference>
<feature type="compositionally biased region" description="Low complexity" evidence="2">
    <location>
        <begin position="49"/>
        <end position="77"/>
    </location>
</feature>
<reference evidence="3 4" key="1">
    <citation type="submission" date="2017-12" db="EMBL/GenBank/DDBJ databases">
        <title>Pharmacopeia of the Arctic Ocean.</title>
        <authorList>
            <person name="Collins E."/>
            <person name="Ducluzeau A.-L."/>
        </authorList>
    </citation>
    <scope>NUCLEOTIDE SEQUENCE [LARGE SCALE GENOMIC DNA]</scope>
    <source>
        <strain evidence="3 4">DSM 23325</strain>
    </source>
</reference>
<evidence type="ECO:0000313" key="3">
    <source>
        <dbReference type="EMBL" id="PKH44084.1"/>
    </source>
</evidence>
<evidence type="ECO:0000313" key="4">
    <source>
        <dbReference type="Proteomes" id="UP000233565"/>
    </source>
</evidence>
<evidence type="ECO:0000256" key="1">
    <source>
        <dbReference type="ARBA" id="ARBA00022801"/>
    </source>
</evidence>
<dbReference type="EMBL" id="PJBV01000010">
    <property type="protein sequence ID" value="PKH44084.1"/>
    <property type="molecule type" value="Genomic_DNA"/>
</dbReference>
<gene>
    <name evidence="3" type="ORF">CXG46_00520</name>
</gene>
<accession>A0ABX4R2E6</accession>
<dbReference type="SUPFAM" id="SSF63817">
    <property type="entry name" value="Sortase"/>
    <property type="match status" value="1"/>
</dbReference>
<sequence length="234" mass="23909">MDGRTARRTPSARRGQWPAAAGMRARRSAAGAAVMALLGASGCAASEVPPRTGSTATSSATPTSAPSPARSVPPARRASLVAQPPESVLLPSGRTVPISAVGTTPAGLLDVPDDVDVAGWWRGGSRLGDPFGSILVAAHVDSRTQGLGPFAELLTVARGARVQLTSAGLQQTFVVRSRRLVPQGSLVDDSWIFAATGDGRLTLVTCAPPYSAARGGYQNLAVVTAVPVTPVARR</sequence>
<feature type="region of interest" description="Disordered" evidence="2">
    <location>
        <begin position="44"/>
        <end position="77"/>
    </location>
</feature>
<dbReference type="Gene3D" id="2.40.260.10">
    <property type="entry name" value="Sortase"/>
    <property type="match status" value="1"/>
</dbReference>
<comment type="caution">
    <text evidence="3">The sequence shown here is derived from an EMBL/GenBank/DDBJ whole genome shotgun (WGS) entry which is preliminary data.</text>
</comment>
<proteinExistence type="predicted"/>
<dbReference type="Proteomes" id="UP000233565">
    <property type="component" value="Unassembled WGS sequence"/>
</dbReference>
<dbReference type="InterPro" id="IPR042001">
    <property type="entry name" value="Sortase_F"/>
</dbReference>
<dbReference type="CDD" id="cd05829">
    <property type="entry name" value="Sortase_F"/>
    <property type="match status" value="1"/>
</dbReference>
<organism evidence="3 4">
    <name type="scientific">Nocardioides alpinus</name>
    <dbReference type="NCBI Taxonomy" id="748909"/>
    <lineage>
        <taxon>Bacteria</taxon>
        <taxon>Bacillati</taxon>
        <taxon>Actinomycetota</taxon>
        <taxon>Actinomycetes</taxon>
        <taxon>Propionibacteriales</taxon>
        <taxon>Nocardioidaceae</taxon>
        <taxon>Nocardioides</taxon>
    </lineage>
</organism>
<protein>
    <submittedName>
        <fullName evidence="3">Sortase</fullName>
    </submittedName>
</protein>
<feature type="compositionally biased region" description="Basic residues" evidence="2">
    <location>
        <begin position="1"/>
        <end position="11"/>
    </location>
</feature>
<evidence type="ECO:0000256" key="2">
    <source>
        <dbReference type="SAM" id="MobiDB-lite"/>
    </source>
</evidence>
<dbReference type="InterPro" id="IPR023365">
    <property type="entry name" value="Sortase_dom-sf"/>
</dbReference>
<dbReference type="Pfam" id="PF04203">
    <property type="entry name" value="Sortase"/>
    <property type="match status" value="1"/>
</dbReference>
<keyword evidence="1" id="KW-0378">Hydrolase</keyword>
<keyword evidence="4" id="KW-1185">Reference proteome</keyword>
<name>A0ABX4R2E6_9ACTN</name>